<dbReference type="Pfam" id="PF09550">
    <property type="entry name" value="Phage_TAC_6"/>
    <property type="match status" value="1"/>
</dbReference>
<keyword evidence="2" id="KW-1185">Reference proteome</keyword>
<name>A0A2V4MT71_9RHOB</name>
<dbReference type="InterPro" id="IPR011739">
    <property type="entry name" value="GTA_rcc01693"/>
</dbReference>
<dbReference type="RefSeq" id="WP_110794292.1">
    <property type="nucleotide sequence ID" value="NZ_KZ826481.1"/>
</dbReference>
<gene>
    <name evidence="1" type="ORF">DI396_00915</name>
</gene>
<dbReference type="InterPro" id="IPR019056">
    <property type="entry name" value="Phage_TAC_6"/>
</dbReference>
<dbReference type="NCBIfam" id="TIGR02216">
    <property type="entry name" value="phage_TIGR02216"/>
    <property type="match status" value="1"/>
</dbReference>
<reference evidence="1 2" key="1">
    <citation type="submission" date="2018-05" db="EMBL/GenBank/DDBJ databases">
        <title>Oceanovita maritima gen. nov., sp. nov., a marine bacterium in the family Rhodobacteraceae isolated from surface seawater of Lundu port Xiamen, China.</title>
        <authorList>
            <person name="Hetharua B.H."/>
            <person name="Min D."/>
            <person name="Liao H."/>
            <person name="Tian Y."/>
        </authorList>
    </citation>
    <scope>NUCLEOTIDE SEQUENCE [LARGE SCALE GENOMIC DNA]</scope>
    <source>
        <strain evidence="1 2">FSX-11</strain>
    </source>
</reference>
<accession>A0A2V4MT71</accession>
<evidence type="ECO:0008006" key="3">
    <source>
        <dbReference type="Google" id="ProtNLM"/>
    </source>
</evidence>
<dbReference type="AlphaFoldDB" id="A0A2V4MT71"/>
<dbReference type="Proteomes" id="UP000248012">
    <property type="component" value="Unassembled WGS sequence"/>
</dbReference>
<dbReference type="EMBL" id="QFVT01000002">
    <property type="protein sequence ID" value="PYC48709.1"/>
    <property type="molecule type" value="Genomic_DNA"/>
</dbReference>
<sequence length="69" mass="7454">MTGLDWPVLMRAGIHGLGLSPSEFWRLTPAELRLMLGESGGSVPLARSRLDELLEAYPDAEGGTDDESI</sequence>
<evidence type="ECO:0000313" key="1">
    <source>
        <dbReference type="EMBL" id="PYC48709.1"/>
    </source>
</evidence>
<proteinExistence type="predicted"/>
<organism evidence="1 2">
    <name type="scientific">Litorivita pollutaquae</name>
    <dbReference type="NCBI Taxonomy" id="2200892"/>
    <lineage>
        <taxon>Bacteria</taxon>
        <taxon>Pseudomonadati</taxon>
        <taxon>Pseudomonadota</taxon>
        <taxon>Alphaproteobacteria</taxon>
        <taxon>Rhodobacterales</taxon>
        <taxon>Paracoccaceae</taxon>
        <taxon>Litorivita</taxon>
    </lineage>
</organism>
<evidence type="ECO:0000313" key="2">
    <source>
        <dbReference type="Proteomes" id="UP000248012"/>
    </source>
</evidence>
<dbReference type="OrthoDB" id="7582980at2"/>
<comment type="caution">
    <text evidence="1">The sequence shown here is derived from an EMBL/GenBank/DDBJ whole genome shotgun (WGS) entry which is preliminary data.</text>
</comment>
<protein>
    <recommendedName>
        <fullName evidence="3">Phage tail assembly chaperone</fullName>
    </recommendedName>
</protein>